<dbReference type="EMBL" id="KB469304">
    <property type="protein sequence ID" value="EPQ54188.1"/>
    <property type="molecule type" value="Genomic_DNA"/>
</dbReference>
<dbReference type="OrthoDB" id="3227168at2759"/>
<dbReference type="Proteomes" id="UP000030669">
    <property type="component" value="Unassembled WGS sequence"/>
</dbReference>
<name>S7Q3Z6_GLOTA</name>
<evidence type="ECO:0000313" key="2">
    <source>
        <dbReference type="Proteomes" id="UP000030669"/>
    </source>
</evidence>
<organism evidence="1 2">
    <name type="scientific">Gloeophyllum trabeum (strain ATCC 11539 / FP-39264 / Madison 617)</name>
    <name type="common">Brown rot fungus</name>
    <dbReference type="NCBI Taxonomy" id="670483"/>
    <lineage>
        <taxon>Eukaryota</taxon>
        <taxon>Fungi</taxon>
        <taxon>Dikarya</taxon>
        <taxon>Basidiomycota</taxon>
        <taxon>Agaricomycotina</taxon>
        <taxon>Agaricomycetes</taxon>
        <taxon>Gloeophyllales</taxon>
        <taxon>Gloeophyllaceae</taxon>
        <taxon>Gloeophyllum</taxon>
    </lineage>
</organism>
<keyword evidence="2" id="KW-1185">Reference proteome</keyword>
<dbReference type="RefSeq" id="XP_007867505.1">
    <property type="nucleotide sequence ID" value="XM_007869314.1"/>
</dbReference>
<dbReference type="GeneID" id="19302127"/>
<proteinExistence type="predicted"/>
<dbReference type="HOGENOM" id="CLU_518791_0_0_1"/>
<reference evidence="1 2" key="1">
    <citation type="journal article" date="2012" name="Science">
        <title>The Paleozoic origin of enzymatic lignin decomposition reconstructed from 31 fungal genomes.</title>
        <authorList>
            <person name="Floudas D."/>
            <person name="Binder M."/>
            <person name="Riley R."/>
            <person name="Barry K."/>
            <person name="Blanchette R.A."/>
            <person name="Henrissat B."/>
            <person name="Martinez A.T."/>
            <person name="Otillar R."/>
            <person name="Spatafora J.W."/>
            <person name="Yadav J.S."/>
            <person name="Aerts A."/>
            <person name="Benoit I."/>
            <person name="Boyd A."/>
            <person name="Carlson A."/>
            <person name="Copeland A."/>
            <person name="Coutinho P.M."/>
            <person name="de Vries R.P."/>
            <person name="Ferreira P."/>
            <person name="Findley K."/>
            <person name="Foster B."/>
            <person name="Gaskell J."/>
            <person name="Glotzer D."/>
            <person name="Gorecki P."/>
            <person name="Heitman J."/>
            <person name="Hesse C."/>
            <person name="Hori C."/>
            <person name="Igarashi K."/>
            <person name="Jurgens J.A."/>
            <person name="Kallen N."/>
            <person name="Kersten P."/>
            <person name="Kohler A."/>
            <person name="Kuees U."/>
            <person name="Kumar T.K.A."/>
            <person name="Kuo A."/>
            <person name="LaButti K."/>
            <person name="Larrondo L.F."/>
            <person name="Lindquist E."/>
            <person name="Ling A."/>
            <person name="Lombard V."/>
            <person name="Lucas S."/>
            <person name="Lundell T."/>
            <person name="Martin R."/>
            <person name="McLaughlin D.J."/>
            <person name="Morgenstern I."/>
            <person name="Morin E."/>
            <person name="Murat C."/>
            <person name="Nagy L.G."/>
            <person name="Nolan M."/>
            <person name="Ohm R.A."/>
            <person name="Patyshakuliyeva A."/>
            <person name="Rokas A."/>
            <person name="Ruiz-Duenas F.J."/>
            <person name="Sabat G."/>
            <person name="Salamov A."/>
            <person name="Samejima M."/>
            <person name="Schmutz J."/>
            <person name="Slot J.C."/>
            <person name="St John F."/>
            <person name="Stenlid J."/>
            <person name="Sun H."/>
            <person name="Sun S."/>
            <person name="Syed K."/>
            <person name="Tsang A."/>
            <person name="Wiebenga A."/>
            <person name="Young D."/>
            <person name="Pisabarro A."/>
            <person name="Eastwood D.C."/>
            <person name="Martin F."/>
            <person name="Cullen D."/>
            <person name="Grigoriev I.V."/>
            <person name="Hibbett D.S."/>
        </authorList>
    </citation>
    <scope>NUCLEOTIDE SEQUENCE [LARGE SCALE GENOMIC DNA]</scope>
    <source>
        <strain evidence="1 2">ATCC 11539</strain>
    </source>
</reference>
<dbReference type="AlphaFoldDB" id="S7Q3Z6"/>
<protein>
    <submittedName>
        <fullName evidence="1">Uncharacterized protein</fullName>
    </submittedName>
</protein>
<dbReference type="eggNOG" id="ENOG502SIH1">
    <property type="taxonomic scope" value="Eukaryota"/>
</dbReference>
<gene>
    <name evidence="1" type="ORF">GLOTRDRAFT_130571</name>
</gene>
<dbReference type="KEGG" id="gtr:GLOTRDRAFT_130571"/>
<accession>S7Q3Z6</accession>
<evidence type="ECO:0000313" key="1">
    <source>
        <dbReference type="EMBL" id="EPQ54188.1"/>
    </source>
</evidence>
<sequence length="525" mass="57603">MSADLGIGAASMGIALVALGAAVMQVTMAVDVEERRKGKTDRLALGDWAIDWPQLKLLIHVLCRAFWLQSPWGDPRELTVPFITVGEIEKYLFAESAAASREDLHRRMKDRLVESATKAFSAGDGRYTGRMYAVRETTRKSCEACWSDAMNMCGLTRRHWSLLTRVSAQPCDGVIRPANAVTNLHSLWGFGRVMGLRQVICSGSRITMTNGGASLYLDLYAGVDRPIRLAHFSGSPNGRYMIIEEMSQHTAQSVYADAVWAAGCVPNPIRLSPTAKALPGPNPSRTSLSLPDAFTFSTEKKVTCHIDDKGLAEEFYQVLSSSPKTDSNAMNLLELVGSSAILPCIRTYPVGKIPERQLRACYAALLWCTRNWGLCPILSTSRDLPSLPFHGTTYIGPEFVTNAQQARAWSRMMDSNEFSLVPVNEQAWPTVVEYAERKAEDADDKVALNNRACTIAVKLLQIWKLAIWSDLQSPASDRSSDSQRSVLTARLAAVTMASIAVATDSTIIGDDEENKAMEIELGCAL</sequence>